<evidence type="ECO:0000256" key="17">
    <source>
        <dbReference type="SAM" id="SignalP"/>
    </source>
</evidence>
<keyword evidence="9" id="KW-1015">Disulfide bond</keyword>
<keyword evidence="10" id="KW-0257">Endorphin</keyword>
<evidence type="ECO:0000256" key="12">
    <source>
        <dbReference type="ARBA" id="ARBA00032080"/>
    </source>
</evidence>
<dbReference type="GO" id="GO:0005576">
    <property type="term" value="C:extracellular region"/>
    <property type="evidence" value="ECO:0007669"/>
    <property type="project" value="UniProtKB-SubCell"/>
</dbReference>
<evidence type="ECO:0000256" key="5">
    <source>
        <dbReference type="ARBA" id="ARBA00022685"/>
    </source>
</evidence>
<dbReference type="GO" id="GO:0031628">
    <property type="term" value="F:opioid receptor binding"/>
    <property type="evidence" value="ECO:0007669"/>
    <property type="project" value="TreeGrafter"/>
</dbReference>
<evidence type="ECO:0000256" key="16">
    <source>
        <dbReference type="SAM" id="MobiDB-lite"/>
    </source>
</evidence>
<keyword evidence="6 17" id="KW-0732">Signal</keyword>
<feature type="signal peptide" evidence="17">
    <location>
        <begin position="1"/>
        <end position="20"/>
    </location>
</feature>
<keyword evidence="8" id="KW-0555">Opioid peptide</keyword>
<evidence type="ECO:0000256" key="3">
    <source>
        <dbReference type="ARBA" id="ARBA00020232"/>
    </source>
</evidence>
<dbReference type="AlphaFoldDB" id="A0A9D3RMP1"/>
<evidence type="ECO:0000256" key="1">
    <source>
        <dbReference type="ARBA" id="ARBA00004613"/>
    </source>
</evidence>
<evidence type="ECO:0000256" key="15">
    <source>
        <dbReference type="ARBA" id="ARBA00035624"/>
    </source>
</evidence>
<dbReference type="GO" id="GO:0005886">
    <property type="term" value="C:plasma membrane"/>
    <property type="evidence" value="ECO:0007669"/>
    <property type="project" value="TreeGrafter"/>
</dbReference>
<protein>
    <recommendedName>
        <fullName evidence="3">Proenkephalin-B</fullName>
    </recommendedName>
    <alternativeName>
        <fullName evidence="13">Beta-neoendorphin-dynorphin</fullName>
    </alternativeName>
    <alternativeName>
        <fullName evidence="12">Preprodynorphin</fullName>
    </alternativeName>
</protein>
<name>A0A9D3RMP1_ANGAN</name>
<dbReference type="GO" id="GO:0007600">
    <property type="term" value="P:sensory perception"/>
    <property type="evidence" value="ECO:0007669"/>
    <property type="project" value="TreeGrafter"/>
</dbReference>
<evidence type="ECO:0000256" key="6">
    <source>
        <dbReference type="ARBA" id="ARBA00022729"/>
    </source>
</evidence>
<comment type="subcellular location">
    <subcellularLocation>
        <location evidence="1">Secreted</location>
    </subcellularLocation>
</comment>
<dbReference type="GO" id="GO:0030425">
    <property type="term" value="C:dendrite"/>
    <property type="evidence" value="ECO:0007669"/>
    <property type="project" value="TreeGrafter"/>
</dbReference>
<dbReference type="PRINTS" id="PR01030">
    <property type="entry name" value="PENKBPRCRSR"/>
</dbReference>
<proteinExistence type="inferred from homology"/>
<sequence>MEWYPLALVLCLSFPSSAQADCSTHCLICAQRSPNLDTLINSLTCTLECEGTLSSTEEIDKCENVLRSYAGGSNALNERNDPELRGPQQGNPQTITTGNVVKRYGGFIKKIDKNKIFTALPRDTASLKRFFAPKYDNSLRKLSERDIPEAEQDSQQEDGTSEDELTVFGDDTPINEVKRYGGFLRKFGPKRSYNSADENSQEELQKRYGGFMRRIRPKLKWDSQKRYGGILRRHFKISVRSDEEPGSYDVIDL</sequence>
<evidence type="ECO:0000256" key="10">
    <source>
        <dbReference type="ARBA" id="ARBA00023205"/>
    </source>
</evidence>
<accession>A0A9D3RMP1</accession>
<evidence type="ECO:0000256" key="4">
    <source>
        <dbReference type="ARBA" id="ARBA00022525"/>
    </source>
</evidence>
<evidence type="ECO:0000256" key="11">
    <source>
        <dbReference type="ARBA" id="ARBA00024913"/>
    </source>
</evidence>
<dbReference type="PANTHER" id="PTHR11438">
    <property type="entry name" value="PROENKEPHALIN"/>
    <property type="match status" value="1"/>
</dbReference>
<dbReference type="Pfam" id="PF01160">
    <property type="entry name" value="Opiods_neuropep"/>
    <property type="match status" value="1"/>
</dbReference>
<evidence type="ECO:0000313" key="18">
    <source>
        <dbReference type="EMBL" id="KAG5836128.1"/>
    </source>
</evidence>
<dbReference type="InterPro" id="IPR000750">
    <property type="entry name" value="Proenkphlin_B"/>
</dbReference>
<keyword evidence="4" id="KW-0964">Secreted</keyword>
<dbReference type="GO" id="GO:0007268">
    <property type="term" value="P:chemical synaptic transmission"/>
    <property type="evidence" value="ECO:0007669"/>
    <property type="project" value="UniProtKB-KW"/>
</dbReference>
<dbReference type="PRINTS" id="PR01028">
    <property type="entry name" value="OPIOIDPRCRSR"/>
</dbReference>
<dbReference type="Proteomes" id="UP001044222">
    <property type="component" value="Chromosome 14"/>
</dbReference>
<keyword evidence="5" id="KW-0165">Cleavage on pair of basic residues</keyword>
<dbReference type="GO" id="GO:0001515">
    <property type="term" value="F:opioid peptide activity"/>
    <property type="evidence" value="ECO:0007669"/>
    <property type="project" value="UniProtKB-KW"/>
</dbReference>
<evidence type="ECO:0000256" key="9">
    <source>
        <dbReference type="ARBA" id="ARBA00023157"/>
    </source>
</evidence>
<evidence type="ECO:0000256" key="8">
    <source>
        <dbReference type="ARBA" id="ARBA00022901"/>
    </source>
</evidence>
<evidence type="ECO:0000256" key="7">
    <source>
        <dbReference type="ARBA" id="ARBA00022894"/>
    </source>
</evidence>
<comment type="similarity">
    <text evidence="2">Belongs to the opioid neuropeptide precursor family.</text>
</comment>
<dbReference type="GO" id="GO:0043025">
    <property type="term" value="C:neuronal cell body"/>
    <property type="evidence" value="ECO:0007669"/>
    <property type="project" value="TreeGrafter"/>
</dbReference>
<evidence type="ECO:0000256" key="14">
    <source>
        <dbReference type="ARBA" id="ARBA00035607"/>
    </source>
</evidence>
<comment type="function">
    <text evidence="15">Leumorphin has a typical opioid activity and may have anti-apoptotic effect.</text>
</comment>
<feature type="region of interest" description="Disordered" evidence="16">
    <location>
        <begin position="142"/>
        <end position="168"/>
    </location>
</feature>
<evidence type="ECO:0000256" key="2">
    <source>
        <dbReference type="ARBA" id="ARBA00008543"/>
    </source>
</evidence>
<comment type="function">
    <text evidence="11">Leu-enkephalins compete with and mimic the effects of opiate drugs. They play a role in a number of physiologic functions, including pain perception and responses to stress.</text>
</comment>
<dbReference type="PANTHER" id="PTHR11438:SF4">
    <property type="entry name" value="PROENKEPHALIN-B"/>
    <property type="match status" value="1"/>
</dbReference>
<reference evidence="18" key="1">
    <citation type="submission" date="2021-01" db="EMBL/GenBank/DDBJ databases">
        <title>A chromosome-scale assembly of European eel, Anguilla anguilla.</title>
        <authorList>
            <person name="Henkel C."/>
            <person name="Jong-Raadsen S.A."/>
            <person name="Dufour S."/>
            <person name="Weltzien F.-A."/>
            <person name="Palstra A.P."/>
            <person name="Pelster B."/>
            <person name="Spaink H.P."/>
            <person name="Van Den Thillart G.E."/>
            <person name="Jansen H."/>
            <person name="Zahm M."/>
            <person name="Klopp C."/>
            <person name="Cedric C."/>
            <person name="Louis A."/>
            <person name="Berthelot C."/>
            <person name="Parey E."/>
            <person name="Roest Crollius H."/>
            <person name="Montfort J."/>
            <person name="Robinson-Rechavi M."/>
            <person name="Bucao C."/>
            <person name="Bouchez O."/>
            <person name="Gislard M."/>
            <person name="Lluch J."/>
            <person name="Milhes M."/>
            <person name="Lampietro C."/>
            <person name="Lopez Roques C."/>
            <person name="Donnadieu C."/>
            <person name="Braasch I."/>
            <person name="Desvignes T."/>
            <person name="Postlethwait J."/>
            <person name="Bobe J."/>
            <person name="Guiguen Y."/>
            <person name="Dirks R."/>
        </authorList>
    </citation>
    <scope>NUCLEOTIDE SEQUENCE</scope>
    <source>
        <strain evidence="18">Tag_6206</strain>
        <tissue evidence="18">Liver</tissue>
    </source>
</reference>
<feature type="compositionally biased region" description="Polar residues" evidence="16">
    <location>
        <begin position="88"/>
        <end position="97"/>
    </location>
</feature>
<dbReference type="GO" id="GO:0043679">
    <property type="term" value="C:axon terminus"/>
    <property type="evidence" value="ECO:0007669"/>
    <property type="project" value="TreeGrafter"/>
</dbReference>
<gene>
    <name evidence="18" type="ORF">ANANG_G00251300</name>
</gene>
<evidence type="ECO:0000313" key="19">
    <source>
        <dbReference type="Proteomes" id="UP001044222"/>
    </source>
</evidence>
<feature type="compositionally biased region" description="Acidic residues" evidence="16">
    <location>
        <begin position="149"/>
        <end position="165"/>
    </location>
</feature>
<keyword evidence="19" id="KW-1185">Reference proteome</keyword>
<feature type="chain" id="PRO_5038941765" description="Proenkephalin-B" evidence="17">
    <location>
        <begin position="21"/>
        <end position="253"/>
    </location>
</feature>
<evidence type="ECO:0000256" key="13">
    <source>
        <dbReference type="ARBA" id="ARBA00032642"/>
    </source>
</evidence>
<dbReference type="GO" id="GO:0007218">
    <property type="term" value="P:neuropeptide signaling pathway"/>
    <property type="evidence" value="ECO:0007669"/>
    <property type="project" value="UniProtKB-KW"/>
</dbReference>
<organism evidence="18 19">
    <name type="scientific">Anguilla anguilla</name>
    <name type="common">European freshwater eel</name>
    <name type="synonym">Muraena anguilla</name>
    <dbReference type="NCBI Taxonomy" id="7936"/>
    <lineage>
        <taxon>Eukaryota</taxon>
        <taxon>Metazoa</taxon>
        <taxon>Chordata</taxon>
        <taxon>Craniata</taxon>
        <taxon>Vertebrata</taxon>
        <taxon>Euteleostomi</taxon>
        <taxon>Actinopterygii</taxon>
        <taxon>Neopterygii</taxon>
        <taxon>Teleostei</taxon>
        <taxon>Anguilliformes</taxon>
        <taxon>Anguillidae</taxon>
        <taxon>Anguilla</taxon>
    </lineage>
</organism>
<comment type="caution">
    <text evidence="18">The sequence shown here is derived from an EMBL/GenBank/DDBJ whole genome shotgun (WGS) entry which is preliminary data.</text>
</comment>
<keyword evidence="7" id="KW-0529">Neurotransmitter</keyword>
<feature type="region of interest" description="Disordered" evidence="16">
    <location>
        <begin position="73"/>
        <end position="97"/>
    </location>
</feature>
<comment type="function">
    <text evidence="14">Dynorphin peptides differentially regulate the kappa opioid receptor. Dynorphin A(1-13) has a typical opioid activity, it is 700 times more potent than Leu-enkephalin.</text>
</comment>
<dbReference type="InterPro" id="IPR006024">
    <property type="entry name" value="Opioid_neupept"/>
</dbReference>
<dbReference type="EMBL" id="JAFIRN010000014">
    <property type="protein sequence ID" value="KAG5836128.1"/>
    <property type="molecule type" value="Genomic_DNA"/>
</dbReference>